<dbReference type="Proteomes" id="UP000031802">
    <property type="component" value="Unassembled WGS sequence"/>
</dbReference>
<dbReference type="AlphaFoldDB" id="A0A0B8T5V7"/>
<dbReference type="STRING" id="1229276.DI53_0258"/>
<protein>
    <submittedName>
        <fullName evidence="1">Uncharacterized protein</fullName>
    </submittedName>
</protein>
<dbReference type="EMBL" id="JJMU01000002">
    <property type="protein sequence ID" value="KGE16143.1"/>
    <property type="molecule type" value="Genomic_DNA"/>
</dbReference>
<dbReference type="RefSeq" id="WP_037494441.1">
    <property type="nucleotide sequence ID" value="NZ_JJMU01000002.1"/>
</dbReference>
<dbReference type="OrthoDB" id="707327at2"/>
<comment type="caution">
    <text evidence="1">The sequence shown here is derived from an EMBL/GenBank/DDBJ whole genome shotgun (WGS) entry which is preliminary data.</text>
</comment>
<name>A0A0B8T5V7_9SPHI</name>
<evidence type="ECO:0000313" key="1">
    <source>
        <dbReference type="EMBL" id="KGE16143.1"/>
    </source>
</evidence>
<dbReference type="PATRIC" id="fig|1229276.3.peg.266"/>
<gene>
    <name evidence="1" type="ORF">DI53_0258</name>
</gene>
<evidence type="ECO:0000313" key="2">
    <source>
        <dbReference type="Proteomes" id="UP000031802"/>
    </source>
</evidence>
<reference evidence="2" key="1">
    <citation type="submission" date="2014-04" db="EMBL/GenBank/DDBJ databases">
        <title>Whole-Genome optical mapping and complete genome sequence of Sphingobacterium deserti sp. nov., a new spaces isolated from desert in the west of China.</title>
        <authorList>
            <person name="Teng C."/>
            <person name="Zhou Z."/>
            <person name="Li X."/>
            <person name="Chen M."/>
            <person name="Lin M."/>
            <person name="Wang L."/>
            <person name="Su S."/>
            <person name="Zhang C."/>
            <person name="Zhang W."/>
        </authorList>
    </citation>
    <scope>NUCLEOTIDE SEQUENCE [LARGE SCALE GENOMIC DNA]</scope>
    <source>
        <strain evidence="2">ACCC05744</strain>
    </source>
</reference>
<accession>A0A0B8T5V7</accession>
<proteinExistence type="predicted"/>
<reference evidence="1 2" key="2">
    <citation type="journal article" date="2015" name="PLoS ONE">
        <title>Whole-Genome Optical Mapping and Finished Genome Sequence of Sphingobacterium deserti sp. nov., a New Species Isolated from the Western Desert of China.</title>
        <authorList>
            <person name="Teng C."/>
            <person name="Zhou Z."/>
            <person name="Molnar I."/>
            <person name="Li X."/>
            <person name="Tang R."/>
            <person name="Chen M."/>
            <person name="Wang L."/>
            <person name="Su S."/>
            <person name="Zhang W."/>
            <person name="Lin M."/>
        </authorList>
    </citation>
    <scope>NUCLEOTIDE SEQUENCE [LARGE SCALE GENOMIC DNA]</scope>
    <source>
        <strain evidence="2">ACCC05744</strain>
    </source>
</reference>
<keyword evidence="2" id="KW-1185">Reference proteome</keyword>
<sequence>MAIKRKFGRFFMGNLNWNYNGEFDVFPPVPAFTFHKNSPHLQALSNIYDIKTAVDGYTIVFFWSSMLKRQSFEAYKQLTESIDTADPVAVNLINIDNFYIALSE</sequence>
<organism evidence="1 2">
    <name type="scientific">Sphingobacterium deserti</name>
    <dbReference type="NCBI Taxonomy" id="1229276"/>
    <lineage>
        <taxon>Bacteria</taxon>
        <taxon>Pseudomonadati</taxon>
        <taxon>Bacteroidota</taxon>
        <taxon>Sphingobacteriia</taxon>
        <taxon>Sphingobacteriales</taxon>
        <taxon>Sphingobacteriaceae</taxon>
        <taxon>Sphingobacterium</taxon>
    </lineage>
</organism>